<dbReference type="EMBL" id="GISG01097806">
    <property type="protein sequence ID" value="MBA4635996.1"/>
    <property type="molecule type" value="Transcribed_RNA"/>
</dbReference>
<organism evidence="2">
    <name type="scientific">Opuntia streptacantha</name>
    <name type="common">Prickly pear cactus</name>
    <name type="synonym">Opuntia cardona</name>
    <dbReference type="NCBI Taxonomy" id="393608"/>
    <lineage>
        <taxon>Eukaryota</taxon>
        <taxon>Viridiplantae</taxon>
        <taxon>Streptophyta</taxon>
        <taxon>Embryophyta</taxon>
        <taxon>Tracheophyta</taxon>
        <taxon>Spermatophyta</taxon>
        <taxon>Magnoliopsida</taxon>
        <taxon>eudicotyledons</taxon>
        <taxon>Gunneridae</taxon>
        <taxon>Pentapetalae</taxon>
        <taxon>Caryophyllales</taxon>
        <taxon>Cactineae</taxon>
        <taxon>Cactaceae</taxon>
        <taxon>Opuntioideae</taxon>
        <taxon>Opuntia</taxon>
    </lineage>
</organism>
<sequence>MHVPQRTFDKLHGLLAQGWIDHSRHNTSKQKSQSSHTEIRHMTHISGYSPNKKRKRPNLAPAPKGSCFKTKLSITADSKCPKPVFDKLQITKYWAHQQSNTT</sequence>
<name>A0A7C8Z782_OPUST</name>
<feature type="region of interest" description="Disordered" evidence="1">
    <location>
        <begin position="21"/>
        <end position="66"/>
    </location>
</feature>
<proteinExistence type="predicted"/>
<dbReference type="AlphaFoldDB" id="A0A7C8Z782"/>
<reference evidence="2" key="1">
    <citation type="journal article" date="2013" name="J. Plant Res.">
        <title>Effect of fungi and light on seed germination of three Opuntia species from semiarid lands of central Mexico.</title>
        <authorList>
            <person name="Delgado-Sanchez P."/>
            <person name="Jimenez-Bremont J.F."/>
            <person name="Guerrero-Gonzalez Mde L."/>
            <person name="Flores J."/>
        </authorList>
    </citation>
    <scope>NUCLEOTIDE SEQUENCE</scope>
    <source>
        <tissue evidence="2">Cladode</tissue>
    </source>
</reference>
<accession>A0A7C8Z782</accession>
<protein>
    <submittedName>
        <fullName evidence="2">Uncharacterized protein</fullName>
    </submittedName>
</protein>
<evidence type="ECO:0000313" key="2">
    <source>
        <dbReference type="EMBL" id="MBA4635996.1"/>
    </source>
</evidence>
<reference evidence="2" key="2">
    <citation type="submission" date="2020-07" db="EMBL/GenBank/DDBJ databases">
        <authorList>
            <person name="Vera ALvarez R."/>
            <person name="Arias-Moreno D.M."/>
            <person name="Jimenez-Jacinto V."/>
            <person name="Jimenez-Bremont J.F."/>
            <person name="Swaminathan K."/>
            <person name="Moose S.P."/>
            <person name="Guerrero-Gonzalez M.L."/>
            <person name="Marino-Ramirez L."/>
            <person name="Landsman D."/>
            <person name="Rodriguez-Kessler M."/>
            <person name="Delgado-Sanchez P."/>
        </authorList>
    </citation>
    <scope>NUCLEOTIDE SEQUENCE</scope>
    <source>
        <tissue evidence="2">Cladode</tissue>
    </source>
</reference>
<evidence type="ECO:0000256" key="1">
    <source>
        <dbReference type="SAM" id="MobiDB-lite"/>
    </source>
</evidence>